<keyword evidence="7 15" id="KW-0547">Nucleotide-binding</keyword>
<dbReference type="RefSeq" id="WP_323467388.1">
    <property type="nucleotide sequence ID" value="NZ_CP144224.1"/>
</dbReference>
<comment type="similarity">
    <text evidence="11 14">Belongs to the GARS family.</text>
</comment>
<evidence type="ECO:0000256" key="3">
    <source>
        <dbReference type="ARBA" id="ARBA00005174"/>
    </source>
</evidence>
<dbReference type="InterPro" id="IPR000115">
    <property type="entry name" value="PRibGlycinamide_synth"/>
</dbReference>
<evidence type="ECO:0000256" key="5">
    <source>
        <dbReference type="ARBA" id="ARBA00022598"/>
    </source>
</evidence>
<dbReference type="EC" id="6.3.4.13" evidence="4 14"/>
<dbReference type="Pfam" id="PF02844">
    <property type="entry name" value="GARS_N"/>
    <property type="match status" value="1"/>
</dbReference>
<evidence type="ECO:0000256" key="7">
    <source>
        <dbReference type="ARBA" id="ARBA00022741"/>
    </source>
</evidence>
<dbReference type="SMART" id="SM01209">
    <property type="entry name" value="GARS_A"/>
    <property type="match status" value="1"/>
</dbReference>
<evidence type="ECO:0000256" key="15">
    <source>
        <dbReference type="PROSITE-ProRule" id="PRU00409"/>
    </source>
</evidence>
<dbReference type="InterPro" id="IPR011761">
    <property type="entry name" value="ATP-grasp"/>
</dbReference>
<comment type="cofactor">
    <cofactor evidence="2">
        <name>Mg(2+)</name>
        <dbReference type="ChEBI" id="CHEBI:18420"/>
    </cofactor>
</comment>
<evidence type="ECO:0000256" key="9">
    <source>
        <dbReference type="ARBA" id="ARBA00022840"/>
    </source>
</evidence>
<dbReference type="GO" id="GO:0004637">
    <property type="term" value="F:phosphoribosylamine-glycine ligase activity"/>
    <property type="evidence" value="ECO:0007669"/>
    <property type="project" value="UniProtKB-UniRule"/>
</dbReference>
<protein>
    <recommendedName>
        <fullName evidence="4 14">Phosphoribosylamine--glycine ligase</fullName>
        <ecNumber evidence="4 14">6.3.4.13</ecNumber>
    </recommendedName>
    <alternativeName>
        <fullName evidence="14">GARS</fullName>
    </alternativeName>
    <alternativeName>
        <fullName evidence="12 14">Glycinamide ribonucleotide synthetase</fullName>
    </alternativeName>
    <alternativeName>
        <fullName evidence="13 14">Phosphoribosylglycinamide synthetase</fullName>
    </alternativeName>
</protein>
<evidence type="ECO:0000256" key="4">
    <source>
        <dbReference type="ARBA" id="ARBA00013255"/>
    </source>
</evidence>
<name>A0AAJ2NQS3_ALKPS</name>
<dbReference type="GO" id="GO:0005524">
    <property type="term" value="F:ATP binding"/>
    <property type="evidence" value="ECO:0007669"/>
    <property type="project" value="UniProtKB-UniRule"/>
</dbReference>
<dbReference type="FunFam" id="3.30.470.20:FF:000018">
    <property type="entry name" value="Trifunctional purine biosynthetic protein adenosine-3"/>
    <property type="match status" value="1"/>
</dbReference>
<evidence type="ECO:0000313" key="18">
    <source>
        <dbReference type="Proteomes" id="UP001285636"/>
    </source>
</evidence>
<dbReference type="HAMAP" id="MF_00138">
    <property type="entry name" value="GARS"/>
    <property type="match status" value="1"/>
</dbReference>
<dbReference type="EMBL" id="JAWJAY010000004">
    <property type="protein sequence ID" value="MDV2886766.1"/>
    <property type="molecule type" value="Genomic_DNA"/>
</dbReference>
<evidence type="ECO:0000256" key="8">
    <source>
        <dbReference type="ARBA" id="ARBA00022755"/>
    </source>
</evidence>
<evidence type="ECO:0000256" key="14">
    <source>
        <dbReference type="HAMAP-Rule" id="MF_00138"/>
    </source>
</evidence>
<organism evidence="17 18">
    <name type="scientific">Alkalihalophilus pseudofirmus</name>
    <name type="common">Bacillus pseudofirmus</name>
    <dbReference type="NCBI Taxonomy" id="79885"/>
    <lineage>
        <taxon>Bacteria</taxon>
        <taxon>Bacillati</taxon>
        <taxon>Bacillota</taxon>
        <taxon>Bacilli</taxon>
        <taxon>Bacillales</taxon>
        <taxon>Bacillaceae</taxon>
        <taxon>Alkalihalophilus</taxon>
    </lineage>
</organism>
<dbReference type="PROSITE" id="PS00184">
    <property type="entry name" value="GARS"/>
    <property type="match status" value="1"/>
</dbReference>
<gene>
    <name evidence="14 17" type="primary">purD</name>
    <name evidence="17" type="ORF">RYX45_16355</name>
</gene>
<accession>A0AAJ2NQS3</accession>
<dbReference type="InterPro" id="IPR020562">
    <property type="entry name" value="PRibGlycinamide_synth_N"/>
</dbReference>
<dbReference type="AlphaFoldDB" id="A0AAJ2NQS3"/>
<dbReference type="InterPro" id="IPR037123">
    <property type="entry name" value="PRibGlycinamide_synth_C_sf"/>
</dbReference>
<evidence type="ECO:0000259" key="16">
    <source>
        <dbReference type="PROSITE" id="PS50975"/>
    </source>
</evidence>
<evidence type="ECO:0000256" key="12">
    <source>
        <dbReference type="ARBA" id="ARBA00042242"/>
    </source>
</evidence>
<dbReference type="GO" id="GO:0046872">
    <property type="term" value="F:metal ion binding"/>
    <property type="evidence" value="ECO:0007669"/>
    <property type="project" value="UniProtKB-KW"/>
</dbReference>
<dbReference type="InterPro" id="IPR011054">
    <property type="entry name" value="Rudment_hybrid_motif"/>
</dbReference>
<sequence length="424" mass="45232">MNVLVIGSGGREHTIAWKLNQSKQVDQVFVAPGNDGMKDVAVTVPISEADHAGLIQFAKENEVELTVVGPEVPLLAGVVDAFFAAGLKAFGPTKAAARLEGSKSFAKEIMQKYTIPTGAYDTFTDYNSAVQYVKEKGAPIVIKADGLAAGKGVVVAMTEEEATAALHSMLNDDAFGEAGASVVIEEYLEGEELSLMAFVNGDIVVPMVAAQDHKRAFDNDEGPNTGGMGAYSPVPQFGEEQIKEAVETILKPTAAAMIKEGHPFTGILYAGLMMTTTGPKVIEFNARFGDPETQVVLPRLESDLEQVMLTLLNGEKPELSWSDDAVIGVVMASKGYPASYEKGSVINGLDTLKDDKAFVFHAGTKHVDDNWVTNGGRVLLVASKAKTLSTAKETVYEAIEHIQSDGLFYRTDIGHKAISRVSSS</sequence>
<dbReference type="FunFam" id="3.30.1490.20:FF:000006">
    <property type="entry name" value="phosphoribosylamine--glycine ligase, chloroplastic-like"/>
    <property type="match status" value="1"/>
</dbReference>
<dbReference type="Pfam" id="PF01071">
    <property type="entry name" value="GARS_A"/>
    <property type="match status" value="1"/>
</dbReference>
<feature type="domain" description="ATP-grasp" evidence="16">
    <location>
        <begin position="107"/>
        <end position="313"/>
    </location>
</feature>
<dbReference type="Proteomes" id="UP001285636">
    <property type="component" value="Unassembled WGS sequence"/>
</dbReference>
<dbReference type="FunFam" id="3.40.50.20:FF:000006">
    <property type="entry name" value="Phosphoribosylamine--glycine ligase, chloroplastic"/>
    <property type="match status" value="1"/>
</dbReference>
<dbReference type="InterPro" id="IPR020561">
    <property type="entry name" value="PRibGlycinamid_synth_ATP-grasp"/>
</dbReference>
<dbReference type="GO" id="GO:0009113">
    <property type="term" value="P:purine nucleobase biosynthetic process"/>
    <property type="evidence" value="ECO:0007669"/>
    <property type="project" value="InterPro"/>
</dbReference>
<keyword evidence="9 15" id="KW-0067">ATP-binding</keyword>
<comment type="catalytic activity">
    <reaction evidence="14">
        <text>5-phospho-beta-D-ribosylamine + glycine + ATP = N(1)-(5-phospho-beta-D-ribosyl)glycinamide + ADP + phosphate + H(+)</text>
        <dbReference type="Rhea" id="RHEA:17453"/>
        <dbReference type="ChEBI" id="CHEBI:15378"/>
        <dbReference type="ChEBI" id="CHEBI:30616"/>
        <dbReference type="ChEBI" id="CHEBI:43474"/>
        <dbReference type="ChEBI" id="CHEBI:57305"/>
        <dbReference type="ChEBI" id="CHEBI:58681"/>
        <dbReference type="ChEBI" id="CHEBI:143788"/>
        <dbReference type="ChEBI" id="CHEBI:456216"/>
        <dbReference type="EC" id="6.3.4.13"/>
    </reaction>
</comment>
<proteinExistence type="inferred from homology"/>
<keyword evidence="5 14" id="KW-0436">Ligase</keyword>
<dbReference type="Gene3D" id="3.90.600.10">
    <property type="entry name" value="Phosphoribosylglycinamide synthetase, C-terminal domain"/>
    <property type="match status" value="1"/>
</dbReference>
<evidence type="ECO:0000256" key="2">
    <source>
        <dbReference type="ARBA" id="ARBA00001946"/>
    </source>
</evidence>
<dbReference type="SMART" id="SM01210">
    <property type="entry name" value="GARS_C"/>
    <property type="match status" value="1"/>
</dbReference>
<dbReference type="GO" id="GO:0006189">
    <property type="term" value="P:'de novo' IMP biosynthetic process"/>
    <property type="evidence" value="ECO:0007669"/>
    <property type="project" value="UniProtKB-UniRule"/>
</dbReference>
<dbReference type="InterPro" id="IPR020560">
    <property type="entry name" value="PRibGlycinamide_synth_C-dom"/>
</dbReference>
<dbReference type="Gene3D" id="3.30.1490.20">
    <property type="entry name" value="ATP-grasp fold, A domain"/>
    <property type="match status" value="1"/>
</dbReference>
<comment type="pathway">
    <text evidence="3 14">Purine metabolism; IMP biosynthesis via de novo pathway; N(1)-(5-phospho-D-ribosyl)glycinamide from 5-phospho-alpha-D-ribose 1-diphosphate: step 2/2.</text>
</comment>
<dbReference type="FunFam" id="3.90.600.10:FF:000001">
    <property type="entry name" value="Trifunctional purine biosynthetic protein adenosine-3"/>
    <property type="match status" value="1"/>
</dbReference>
<keyword evidence="10" id="KW-0464">Manganese</keyword>
<dbReference type="PROSITE" id="PS50975">
    <property type="entry name" value="ATP_GRASP"/>
    <property type="match status" value="1"/>
</dbReference>
<dbReference type="PANTHER" id="PTHR43472:SF1">
    <property type="entry name" value="PHOSPHORIBOSYLAMINE--GLYCINE LIGASE, CHLOROPLASTIC"/>
    <property type="match status" value="1"/>
</dbReference>
<dbReference type="SUPFAM" id="SSF52440">
    <property type="entry name" value="PreATP-grasp domain"/>
    <property type="match status" value="1"/>
</dbReference>
<dbReference type="Gene3D" id="3.30.470.20">
    <property type="entry name" value="ATP-grasp fold, B domain"/>
    <property type="match status" value="1"/>
</dbReference>
<dbReference type="NCBIfam" id="TIGR00877">
    <property type="entry name" value="purD"/>
    <property type="match status" value="1"/>
</dbReference>
<evidence type="ECO:0000256" key="10">
    <source>
        <dbReference type="ARBA" id="ARBA00023211"/>
    </source>
</evidence>
<keyword evidence="6" id="KW-0479">Metal-binding</keyword>
<evidence type="ECO:0000256" key="6">
    <source>
        <dbReference type="ARBA" id="ARBA00022723"/>
    </source>
</evidence>
<dbReference type="Gene3D" id="3.40.50.20">
    <property type="match status" value="1"/>
</dbReference>
<dbReference type="SUPFAM" id="SSF56059">
    <property type="entry name" value="Glutathione synthetase ATP-binding domain-like"/>
    <property type="match status" value="1"/>
</dbReference>
<dbReference type="InterPro" id="IPR020559">
    <property type="entry name" value="PRibGlycinamide_synth_CS"/>
</dbReference>
<dbReference type="SUPFAM" id="SSF51246">
    <property type="entry name" value="Rudiment single hybrid motif"/>
    <property type="match status" value="1"/>
</dbReference>
<reference evidence="17" key="1">
    <citation type="submission" date="2023-10" db="EMBL/GenBank/DDBJ databases">
        <title>Screening of Alkalihalophilus pseudofirmusBZ-TG-HK211 and Its Alleviation of Salt Stress on Rapeseed Growth.</title>
        <authorList>
            <person name="Zhao B."/>
            <person name="Guo T."/>
        </authorList>
    </citation>
    <scope>NUCLEOTIDE SEQUENCE</scope>
    <source>
        <strain evidence="17">BZ-TG-HK211</strain>
    </source>
</reference>
<evidence type="ECO:0000313" key="17">
    <source>
        <dbReference type="EMBL" id="MDV2886766.1"/>
    </source>
</evidence>
<evidence type="ECO:0000256" key="1">
    <source>
        <dbReference type="ARBA" id="ARBA00001936"/>
    </source>
</evidence>
<dbReference type="Pfam" id="PF02843">
    <property type="entry name" value="GARS_C"/>
    <property type="match status" value="1"/>
</dbReference>
<evidence type="ECO:0000256" key="13">
    <source>
        <dbReference type="ARBA" id="ARBA00042864"/>
    </source>
</evidence>
<dbReference type="InterPro" id="IPR013815">
    <property type="entry name" value="ATP_grasp_subdomain_1"/>
</dbReference>
<comment type="caution">
    <text evidence="17">The sequence shown here is derived from an EMBL/GenBank/DDBJ whole genome shotgun (WGS) entry which is preliminary data.</text>
</comment>
<evidence type="ECO:0000256" key="11">
    <source>
        <dbReference type="ARBA" id="ARBA00038345"/>
    </source>
</evidence>
<keyword evidence="8 14" id="KW-0658">Purine biosynthesis</keyword>
<dbReference type="InterPro" id="IPR016185">
    <property type="entry name" value="PreATP-grasp_dom_sf"/>
</dbReference>
<dbReference type="PANTHER" id="PTHR43472">
    <property type="entry name" value="PHOSPHORIBOSYLAMINE--GLYCINE LIGASE"/>
    <property type="match status" value="1"/>
</dbReference>
<comment type="cofactor">
    <cofactor evidence="1">
        <name>Mn(2+)</name>
        <dbReference type="ChEBI" id="CHEBI:29035"/>
    </cofactor>
</comment>